<dbReference type="EMBL" id="NHYE01005441">
    <property type="protein sequence ID" value="PPQ72746.1"/>
    <property type="molecule type" value="Genomic_DNA"/>
</dbReference>
<gene>
    <name evidence="3" type="ORF">CVT26_003026</name>
</gene>
<protein>
    <recommendedName>
        <fullName evidence="2">Myb-like domain-containing protein</fullName>
    </recommendedName>
</protein>
<dbReference type="OrthoDB" id="3050089at2759"/>
<reference evidence="3 4" key="1">
    <citation type="journal article" date="2018" name="Evol. Lett.">
        <title>Horizontal gene cluster transfer increased hallucinogenic mushroom diversity.</title>
        <authorList>
            <person name="Reynolds H.T."/>
            <person name="Vijayakumar V."/>
            <person name="Gluck-Thaler E."/>
            <person name="Korotkin H.B."/>
            <person name="Matheny P.B."/>
            <person name="Slot J.C."/>
        </authorList>
    </citation>
    <scope>NUCLEOTIDE SEQUENCE [LARGE SCALE GENOMIC DNA]</scope>
    <source>
        <strain evidence="3 4">SRW20</strain>
    </source>
</reference>
<evidence type="ECO:0000256" key="1">
    <source>
        <dbReference type="SAM" id="MobiDB-lite"/>
    </source>
</evidence>
<organism evidence="3 4">
    <name type="scientific">Gymnopilus dilepis</name>
    <dbReference type="NCBI Taxonomy" id="231916"/>
    <lineage>
        <taxon>Eukaryota</taxon>
        <taxon>Fungi</taxon>
        <taxon>Dikarya</taxon>
        <taxon>Basidiomycota</taxon>
        <taxon>Agaricomycotina</taxon>
        <taxon>Agaricomycetes</taxon>
        <taxon>Agaricomycetidae</taxon>
        <taxon>Agaricales</taxon>
        <taxon>Agaricineae</taxon>
        <taxon>Hymenogastraceae</taxon>
        <taxon>Gymnopilus</taxon>
    </lineage>
</organism>
<dbReference type="PROSITE" id="PS50090">
    <property type="entry name" value="MYB_LIKE"/>
    <property type="match status" value="1"/>
</dbReference>
<sequence>MASSARIYIPWSQQEEDNLLCLLLERRHWDDESARPLFSTSIWEDIANSLPHEKVGIRRTPHSCKRKWTYLKQCWNAVPEIRQRFGWDDELGANIEENADDWEAFLSERGCKSRDKYRAVVPFRNKGWASLDKVARIFEPPRDESQKGNISRTHRRNLIPEVVIVRRPEHDWMRHYLKSSAAKVLSNASSSTDSPEFKFKFKKEEPDVEISLFTPPPPDVQDEPPEHEPLDDRDTSPVLLPQTPKRKAADPEPMDVPPAKRLCLSPELEDQRVDVVDTPVSSDDRTADPTVAELSIRESRIEAVRRVQALETYLSDPGIVALIDLFEAKPEAADIYLSLTRESVRKQWVANRVKHLNDG</sequence>
<keyword evidence="4" id="KW-1185">Reference proteome</keyword>
<dbReference type="InterPro" id="IPR024752">
    <property type="entry name" value="Myb/SANT-like_dom"/>
</dbReference>
<feature type="compositionally biased region" description="Basic and acidic residues" evidence="1">
    <location>
        <begin position="224"/>
        <end position="235"/>
    </location>
</feature>
<evidence type="ECO:0000313" key="3">
    <source>
        <dbReference type="EMBL" id="PPQ72746.1"/>
    </source>
</evidence>
<dbReference type="Proteomes" id="UP000284706">
    <property type="component" value="Unassembled WGS sequence"/>
</dbReference>
<feature type="domain" description="Myb-like" evidence="2">
    <location>
        <begin position="10"/>
        <end position="72"/>
    </location>
</feature>
<dbReference type="InterPro" id="IPR001005">
    <property type="entry name" value="SANT/Myb"/>
</dbReference>
<dbReference type="InParanoid" id="A0A409W2L8"/>
<evidence type="ECO:0000259" key="2">
    <source>
        <dbReference type="PROSITE" id="PS50090"/>
    </source>
</evidence>
<evidence type="ECO:0000313" key="4">
    <source>
        <dbReference type="Proteomes" id="UP000284706"/>
    </source>
</evidence>
<dbReference type="Pfam" id="PF12776">
    <property type="entry name" value="Myb_DNA-bind_3"/>
    <property type="match status" value="1"/>
</dbReference>
<feature type="region of interest" description="Disordered" evidence="1">
    <location>
        <begin position="208"/>
        <end position="257"/>
    </location>
</feature>
<dbReference type="Gene3D" id="1.10.10.60">
    <property type="entry name" value="Homeodomain-like"/>
    <property type="match status" value="1"/>
</dbReference>
<name>A0A409W2L8_9AGAR</name>
<accession>A0A409W2L8</accession>
<comment type="caution">
    <text evidence="3">The sequence shown here is derived from an EMBL/GenBank/DDBJ whole genome shotgun (WGS) entry which is preliminary data.</text>
</comment>
<proteinExistence type="predicted"/>
<dbReference type="AlphaFoldDB" id="A0A409W2L8"/>